<keyword evidence="1" id="KW-0378">Hydrolase</keyword>
<dbReference type="OrthoDB" id="9807387at2"/>
<evidence type="ECO:0000313" key="4">
    <source>
        <dbReference type="EMBL" id="PKR49566.1"/>
    </source>
</evidence>
<dbReference type="GO" id="GO:0016787">
    <property type="term" value="F:hydrolase activity"/>
    <property type="evidence" value="ECO:0007669"/>
    <property type="project" value="UniProtKB-KW"/>
</dbReference>
<sequence length="240" mass="26616">MWLVILLAVLVIIGLIGYTIFRHRRHLLTTTGTKIDPRDRPNSALLIIDLQEDFTLAKGKNGYEPALVDKVIDAINDLVTYANENGYPVISIRQTFKGWYVNFLVNLLNKGRGGPASQGLDIDDRLLGDIDHDIVKAHADAFREPVLEQVLERQKVGKLIIVGLDGNYCVNKTTHAALNRGYEVSFSDATTLAIKPSSWRKTRSGMMARGATDRINNNSNDTSQPANSANDETKMNEPAQ</sequence>
<evidence type="ECO:0000313" key="5">
    <source>
        <dbReference type="Proteomes" id="UP000233597"/>
    </source>
</evidence>
<dbReference type="Proteomes" id="UP000233597">
    <property type="component" value="Unassembled WGS sequence"/>
</dbReference>
<dbReference type="InterPro" id="IPR036380">
    <property type="entry name" value="Isochorismatase-like_sf"/>
</dbReference>
<evidence type="ECO:0000256" key="2">
    <source>
        <dbReference type="SAM" id="MobiDB-lite"/>
    </source>
</evidence>
<proteinExistence type="predicted"/>
<dbReference type="Pfam" id="PF00857">
    <property type="entry name" value="Isochorismatase"/>
    <property type="match status" value="1"/>
</dbReference>
<dbReference type="PANTHER" id="PTHR43540">
    <property type="entry name" value="PEROXYUREIDOACRYLATE/UREIDOACRYLATE AMIDOHYDROLASE-RELATED"/>
    <property type="match status" value="1"/>
</dbReference>
<feature type="compositionally biased region" description="Basic and acidic residues" evidence="2">
    <location>
        <begin position="231"/>
        <end position="240"/>
    </location>
</feature>
<evidence type="ECO:0000256" key="1">
    <source>
        <dbReference type="ARBA" id="ARBA00022801"/>
    </source>
</evidence>
<dbReference type="EMBL" id="NWTK01000019">
    <property type="protein sequence ID" value="PKR49566.1"/>
    <property type="molecule type" value="Genomic_DNA"/>
</dbReference>
<organism evidence="4 5">
    <name type="scientific">Thalassospira marina</name>
    <dbReference type="NCBI Taxonomy" id="2048283"/>
    <lineage>
        <taxon>Bacteria</taxon>
        <taxon>Pseudomonadati</taxon>
        <taxon>Pseudomonadota</taxon>
        <taxon>Alphaproteobacteria</taxon>
        <taxon>Rhodospirillales</taxon>
        <taxon>Thalassospiraceae</taxon>
        <taxon>Thalassospira</taxon>
    </lineage>
</organism>
<dbReference type="RefSeq" id="WP_101270633.1">
    <property type="nucleotide sequence ID" value="NZ_NWTK01000019.1"/>
</dbReference>
<dbReference type="SUPFAM" id="SSF52499">
    <property type="entry name" value="Isochorismatase-like hydrolases"/>
    <property type="match status" value="1"/>
</dbReference>
<protein>
    <submittedName>
        <fullName evidence="4">Isochorismatase</fullName>
    </submittedName>
</protein>
<feature type="domain" description="Isochorismatase-like" evidence="3">
    <location>
        <begin position="43"/>
        <end position="200"/>
    </location>
</feature>
<evidence type="ECO:0000259" key="3">
    <source>
        <dbReference type="Pfam" id="PF00857"/>
    </source>
</evidence>
<dbReference type="InterPro" id="IPR000868">
    <property type="entry name" value="Isochorismatase-like_dom"/>
</dbReference>
<reference evidence="4 5" key="1">
    <citation type="submission" date="2017-09" db="EMBL/GenBank/DDBJ databases">
        <title>Biodiversity and function of Thalassospira species in the particle-attached aromatic-hydrocarbon-degrading consortia from the surface seawater of the South China Sea.</title>
        <authorList>
            <person name="Dong C."/>
            <person name="Liu R."/>
            <person name="Shao Z."/>
        </authorList>
    </citation>
    <scope>NUCLEOTIDE SEQUENCE [LARGE SCALE GENOMIC DNA]</scope>
    <source>
        <strain evidence="4 5">CSC1P2</strain>
    </source>
</reference>
<accession>A0A2N3KGF0</accession>
<feature type="compositionally biased region" description="Polar residues" evidence="2">
    <location>
        <begin position="214"/>
        <end position="230"/>
    </location>
</feature>
<comment type="caution">
    <text evidence="4">The sequence shown here is derived from an EMBL/GenBank/DDBJ whole genome shotgun (WGS) entry which is preliminary data.</text>
</comment>
<dbReference type="AlphaFoldDB" id="A0A2N3KGF0"/>
<dbReference type="Gene3D" id="3.40.50.850">
    <property type="entry name" value="Isochorismatase-like"/>
    <property type="match status" value="1"/>
</dbReference>
<dbReference type="CDD" id="cd00431">
    <property type="entry name" value="cysteine_hydrolases"/>
    <property type="match status" value="1"/>
</dbReference>
<dbReference type="PANTHER" id="PTHR43540:SF6">
    <property type="entry name" value="ISOCHORISMATASE-LIKE DOMAIN-CONTAINING PROTEIN"/>
    <property type="match status" value="1"/>
</dbReference>
<gene>
    <name evidence="4" type="ORF">COO20_22480</name>
</gene>
<name>A0A2N3KGF0_9PROT</name>
<feature type="region of interest" description="Disordered" evidence="2">
    <location>
        <begin position="211"/>
        <end position="240"/>
    </location>
</feature>
<dbReference type="InterPro" id="IPR050272">
    <property type="entry name" value="Isochorismatase-like_hydrls"/>
</dbReference>